<dbReference type="InterPro" id="IPR036264">
    <property type="entry name" value="Bact_exopeptidase_dim_dom"/>
</dbReference>
<dbReference type="Proteomes" id="UP000271227">
    <property type="component" value="Unassembled WGS sequence"/>
</dbReference>
<keyword evidence="6" id="KW-0479">Metal-binding</keyword>
<dbReference type="NCBIfam" id="TIGR01892">
    <property type="entry name" value="AcOrn-deacetyl"/>
    <property type="match status" value="1"/>
</dbReference>
<dbReference type="Pfam" id="PF07687">
    <property type="entry name" value="M20_dimer"/>
    <property type="match status" value="1"/>
</dbReference>
<gene>
    <name evidence="11" type="ORF">BXY39_2140</name>
</gene>
<keyword evidence="12" id="KW-1185">Reference proteome</keyword>
<evidence type="ECO:0000256" key="7">
    <source>
        <dbReference type="ARBA" id="ARBA00022801"/>
    </source>
</evidence>
<protein>
    <submittedName>
        <fullName evidence="11">Acetylornithine deacetylase</fullName>
    </submittedName>
</protein>
<dbReference type="InParanoid" id="A0A3M0CDZ1"/>
<dbReference type="CDD" id="cd03894">
    <property type="entry name" value="M20_ArgE"/>
    <property type="match status" value="1"/>
</dbReference>
<evidence type="ECO:0000256" key="5">
    <source>
        <dbReference type="ARBA" id="ARBA00022605"/>
    </source>
</evidence>
<comment type="caution">
    <text evidence="11">The sequence shown here is derived from an EMBL/GenBank/DDBJ whole genome shotgun (WGS) entry which is preliminary data.</text>
</comment>
<dbReference type="PANTHER" id="PTHR43808:SF31">
    <property type="entry name" value="N-ACETYL-L-CITRULLINE DEACETYLASE"/>
    <property type="match status" value="1"/>
</dbReference>
<evidence type="ECO:0000256" key="8">
    <source>
        <dbReference type="ARBA" id="ARBA00022833"/>
    </source>
</evidence>
<dbReference type="EMBL" id="REFR01000011">
    <property type="protein sequence ID" value="RMB08044.1"/>
    <property type="molecule type" value="Genomic_DNA"/>
</dbReference>
<dbReference type="InterPro" id="IPR001261">
    <property type="entry name" value="ArgE/DapE_CS"/>
</dbReference>
<dbReference type="SUPFAM" id="SSF53187">
    <property type="entry name" value="Zn-dependent exopeptidases"/>
    <property type="match status" value="1"/>
</dbReference>
<evidence type="ECO:0000256" key="3">
    <source>
        <dbReference type="ARBA" id="ARBA00022490"/>
    </source>
</evidence>
<dbReference type="PANTHER" id="PTHR43808">
    <property type="entry name" value="ACETYLORNITHINE DEACETYLASE"/>
    <property type="match status" value="1"/>
</dbReference>
<keyword evidence="9" id="KW-0170">Cobalt</keyword>
<accession>A0A3M0CDZ1</accession>
<keyword evidence="3" id="KW-0963">Cytoplasm</keyword>
<reference evidence="11 12" key="1">
    <citation type="submission" date="2018-10" db="EMBL/GenBank/DDBJ databases">
        <title>Genomic Encyclopedia of Archaeal and Bacterial Type Strains, Phase II (KMG-II): from individual species to whole genera.</title>
        <authorList>
            <person name="Goeker M."/>
        </authorList>
    </citation>
    <scope>NUCLEOTIDE SEQUENCE [LARGE SCALE GENOMIC DNA]</scope>
    <source>
        <strain evidence="11 12">DSM 25217</strain>
    </source>
</reference>
<dbReference type="GO" id="GO:0046872">
    <property type="term" value="F:metal ion binding"/>
    <property type="evidence" value="ECO:0007669"/>
    <property type="project" value="UniProtKB-KW"/>
</dbReference>
<evidence type="ECO:0000313" key="12">
    <source>
        <dbReference type="Proteomes" id="UP000271227"/>
    </source>
</evidence>
<dbReference type="Gene3D" id="3.40.630.10">
    <property type="entry name" value="Zn peptidases"/>
    <property type="match status" value="1"/>
</dbReference>
<dbReference type="Pfam" id="PF01546">
    <property type="entry name" value="Peptidase_M20"/>
    <property type="match status" value="1"/>
</dbReference>
<keyword evidence="5" id="KW-0028">Amino-acid biosynthesis</keyword>
<sequence length="385" mass="41448">MSDLQTQIDWIARLVRHDTTSRNSNLNLIEDVESYLTENGISATRVPNEDGSKANLYFSVGPKVAGGVVLSGHTDVVPVDGQPWDTDPWDVVEKDDKLYGRGTADMKSFSAIGLSLLPEMLAANLKRPIHFALSYDEEVGLLGAPAMIREIRDLLPTPAAVIVGEPSDMQVVDGHKGIAVFRTEITGHEAHSSQPHRGASAIMAAGRLIAKLTAMVEQRKSAAPGDSPFMPPYTTISVGVIEGGTAANILARRCTFTWDVRCIPRDDVGAVRAEFDAETRTVLAEMQAIAPDCMITTHMLADGPPLMPQGENAAAELAHKLTGSNVRSSVSYAAEAGQFQEAGFPTVICGPGSIDQAHQPNEFIKLSQVAEGTRFMRKLIRYLSS</sequence>
<dbReference type="OrthoDB" id="9809784at2"/>
<evidence type="ECO:0000259" key="10">
    <source>
        <dbReference type="Pfam" id="PF07687"/>
    </source>
</evidence>
<evidence type="ECO:0000256" key="1">
    <source>
        <dbReference type="ARBA" id="ARBA00001947"/>
    </source>
</evidence>
<proteinExistence type="inferred from homology"/>
<feature type="domain" description="Peptidase M20 dimerisation" evidence="10">
    <location>
        <begin position="174"/>
        <end position="284"/>
    </location>
</feature>
<keyword evidence="4" id="KW-0055">Arginine biosynthesis</keyword>
<dbReference type="SUPFAM" id="SSF55031">
    <property type="entry name" value="Bacterial exopeptidase dimerisation domain"/>
    <property type="match status" value="1"/>
</dbReference>
<dbReference type="InterPro" id="IPR002933">
    <property type="entry name" value="Peptidase_M20"/>
</dbReference>
<dbReference type="GO" id="GO:0006526">
    <property type="term" value="P:L-arginine biosynthetic process"/>
    <property type="evidence" value="ECO:0007669"/>
    <property type="project" value="UniProtKB-KW"/>
</dbReference>
<evidence type="ECO:0000256" key="4">
    <source>
        <dbReference type="ARBA" id="ARBA00022571"/>
    </source>
</evidence>
<dbReference type="Gene3D" id="3.30.70.360">
    <property type="match status" value="1"/>
</dbReference>
<dbReference type="NCBIfam" id="NF005710">
    <property type="entry name" value="PRK07522.1"/>
    <property type="match status" value="1"/>
</dbReference>
<dbReference type="InterPro" id="IPR010169">
    <property type="entry name" value="AcOrn-deacetyl"/>
</dbReference>
<dbReference type="GO" id="GO:0008777">
    <property type="term" value="F:acetylornithine deacetylase activity"/>
    <property type="evidence" value="ECO:0007669"/>
    <property type="project" value="TreeGrafter"/>
</dbReference>
<evidence type="ECO:0000313" key="11">
    <source>
        <dbReference type="EMBL" id="RMB08044.1"/>
    </source>
</evidence>
<dbReference type="FunCoup" id="A0A3M0CDZ1">
    <property type="interactions" value="271"/>
</dbReference>
<name>A0A3M0CDZ1_9PROT</name>
<organism evidence="11 12">
    <name type="scientific">Eilatimonas milleporae</name>
    <dbReference type="NCBI Taxonomy" id="911205"/>
    <lineage>
        <taxon>Bacteria</taxon>
        <taxon>Pseudomonadati</taxon>
        <taxon>Pseudomonadota</taxon>
        <taxon>Alphaproteobacteria</taxon>
        <taxon>Kordiimonadales</taxon>
        <taxon>Kordiimonadaceae</taxon>
        <taxon>Eilatimonas</taxon>
    </lineage>
</organism>
<evidence type="ECO:0000256" key="9">
    <source>
        <dbReference type="ARBA" id="ARBA00023285"/>
    </source>
</evidence>
<dbReference type="InterPro" id="IPR011650">
    <property type="entry name" value="Peptidase_M20_dimer"/>
</dbReference>
<dbReference type="RefSeq" id="WP_121938792.1">
    <property type="nucleotide sequence ID" value="NZ_REFR01000011.1"/>
</dbReference>
<keyword evidence="8" id="KW-0862">Zinc</keyword>
<dbReference type="PROSITE" id="PS00759">
    <property type="entry name" value="ARGE_DAPE_CPG2_2"/>
    <property type="match status" value="1"/>
</dbReference>
<evidence type="ECO:0000256" key="2">
    <source>
        <dbReference type="ARBA" id="ARBA00005691"/>
    </source>
</evidence>
<evidence type="ECO:0000256" key="6">
    <source>
        <dbReference type="ARBA" id="ARBA00022723"/>
    </source>
</evidence>
<dbReference type="AlphaFoldDB" id="A0A3M0CDZ1"/>
<keyword evidence="7" id="KW-0378">Hydrolase</keyword>
<dbReference type="InterPro" id="IPR050072">
    <property type="entry name" value="Peptidase_M20A"/>
</dbReference>
<comment type="similarity">
    <text evidence="2">Belongs to the peptidase M20A family. ArgE subfamily.</text>
</comment>
<comment type="cofactor">
    <cofactor evidence="1">
        <name>Zn(2+)</name>
        <dbReference type="ChEBI" id="CHEBI:29105"/>
    </cofactor>
</comment>